<protein>
    <recommendedName>
        <fullName evidence="1">DUF7033 domain-containing protein</fullName>
    </recommendedName>
</protein>
<accession>A0A081PFL4</accession>
<dbReference type="Pfam" id="PF23019">
    <property type="entry name" value="DUF7033"/>
    <property type="match status" value="1"/>
</dbReference>
<feature type="domain" description="DUF7033" evidence="1">
    <location>
        <begin position="95"/>
        <end position="173"/>
    </location>
</feature>
<evidence type="ECO:0000313" key="2">
    <source>
        <dbReference type="EMBL" id="KEQ29487.1"/>
    </source>
</evidence>
<evidence type="ECO:0000259" key="1">
    <source>
        <dbReference type="Pfam" id="PF23019"/>
    </source>
</evidence>
<reference evidence="2 3" key="1">
    <citation type="journal article" date="1992" name="Int. J. Syst. Bacteriol.">
        <title>Sphingobacterium antarcticus sp. nov. a Psychrotrophic Bacterium from the Soils of Schirmacher Oasis, Antarctica.</title>
        <authorList>
            <person name="Shivaji S."/>
            <person name="Ray M.K."/>
            <person name="Rao N.S."/>
            <person name="Saiserr L."/>
            <person name="Jagannadham M.V."/>
            <person name="Kumar G.S."/>
            <person name="Reddy G."/>
            <person name="Bhargava P.M."/>
        </authorList>
    </citation>
    <scope>NUCLEOTIDE SEQUENCE [LARGE SCALE GENOMIC DNA]</scope>
    <source>
        <strain evidence="2 3">4BY</strain>
    </source>
</reference>
<comment type="caution">
    <text evidence="2">The sequence shown here is derived from an EMBL/GenBank/DDBJ whole genome shotgun (WGS) entry which is preliminary data.</text>
</comment>
<keyword evidence="3" id="KW-1185">Reference proteome</keyword>
<dbReference type="Proteomes" id="UP000028007">
    <property type="component" value="Unassembled WGS sequence"/>
</dbReference>
<evidence type="ECO:0000313" key="3">
    <source>
        <dbReference type="Proteomes" id="UP000028007"/>
    </source>
</evidence>
<dbReference type="InterPro" id="IPR054297">
    <property type="entry name" value="DUF7033"/>
</dbReference>
<dbReference type="EMBL" id="JNFF01000072">
    <property type="protein sequence ID" value="KEQ29487.1"/>
    <property type="molecule type" value="Genomic_DNA"/>
</dbReference>
<name>A0A081PFL4_9SPHI</name>
<sequence length="371" mass="43080">MKLLVYVPLLTPRIKYIFNFIFTDILHTQVGFSSNLQEYNESDLPKISYASRPVKDELFFKQDEFLLGHSIKPPTIRTSIYGDMIVPFAVEGGILPFDIFAASFYFVSRFEEYLPFEADENGNFPAEQSLQSKLKLLEFPVIDGWAMLLKNILLKQYPGLHFGKKKFEITPLICLYPSTAGSSFNLFKQVFTHFGSLLKFKKQVRTQPGKLSNLQLFLVGQHTQHNLDAVYFYRPALEVDSVTDRQLVFPNSYLHLIKHGLQKDYRMGYLNKPGFRAGTCTPFYWYDLQLEKMTHLRIHPVPVNDLILKQSRTFDKDKIHDQWGTMINHVRKLEGSFYMVWHKDTLPEYGKGKAGRQLYAQLLADFSNFAP</sequence>
<organism evidence="2 3">
    <name type="scientific">Pedobacter antarcticus 4BY</name>
    <dbReference type="NCBI Taxonomy" id="1358423"/>
    <lineage>
        <taxon>Bacteria</taxon>
        <taxon>Pseudomonadati</taxon>
        <taxon>Bacteroidota</taxon>
        <taxon>Sphingobacteriia</taxon>
        <taxon>Sphingobacteriales</taxon>
        <taxon>Sphingobacteriaceae</taxon>
        <taxon>Pedobacter</taxon>
    </lineage>
</organism>
<dbReference type="RefSeq" id="WP_037441880.1">
    <property type="nucleotide sequence ID" value="NZ_JNFF01000072.1"/>
</dbReference>
<gene>
    <name evidence="2" type="ORF">N180_03770</name>
</gene>
<dbReference type="AlphaFoldDB" id="A0A081PFL4"/>
<proteinExistence type="predicted"/>
<dbReference type="eggNOG" id="COG0726">
    <property type="taxonomic scope" value="Bacteria"/>
</dbReference>
<dbReference type="OrthoDB" id="5573484at2"/>